<dbReference type="SUPFAM" id="SSF52096">
    <property type="entry name" value="ClpP/crotonase"/>
    <property type="match status" value="1"/>
</dbReference>
<dbReference type="GO" id="GO:0016853">
    <property type="term" value="F:isomerase activity"/>
    <property type="evidence" value="ECO:0007669"/>
    <property type="project" value="UniProtKB-KW"/>
</dbReference>
<dbReference type="Gene3D" id="3.90.226.10">
    <property type="entry name" value="2-enoyl-CoA Hydratase, Chain A, domain 1"/>
    <property type="match status" value="1"/>
</dbReference>
<evidence type="ECO:0000313" key="2">
    <source>
        <dbReference type="Proteomes" id="UP000807716"/>
    </source>
</evidence>
<dbReference type="EMBL" id="JAAAJB010000276">
    <property type="protein sequence ID" value="KAG0259663.1"/>
    <property type="molecule type" value="Genomic_DNA"/>
</dbReference>
<dbReference type="Pfam" id="PF00378">
    <property type="entry name" value="ECH_1"/>
    <property type="match status" value="1"/>
</dbReference>
<organism evidence="1 2">
    <name type="scientific">Actinomortierella ambigua</name>
    <dbReference type="NCBI Taxonomy" id="1343610"/>
    <lineage>
        <taxon>Eukaryota</taxon>
        <taxon>Fungi</taxon>
        <taxon>Fungi incertae sedis</taxon>
        <taxon>Mucoromycota</taxon>
        <taxon>Mortierellomycotina</taxon>
        <taxon>Mortierellomycetes</taxon>
        <taxon>Mortierellales</taxon>
        <taxon>Mortierellaceae</taxon>
        <taxon>Actinomortierella</taxon>
    </lineage>
</organism>
<protein>
    <submittedName>
        <fullName evidence="1">Dodecenoyl-CoA isomerase</fullName>
    </submittedName>
</protein>
<dbReference type="Proteomes" id="UP000807716">
    <property type="component" value="Unassembled WGS sequence"/>
</dbReference>
<dbReference type="InterPro" id="IPR001753">
    <property type="entry name" value="Enoyl-CoA_hydra/iso"/>
</dbReference>
<dbReference type="AlphaFoldDB" id="A0A9P6Q378"/>
<dbReference type="InterPro" id="IPR029045">
    <property type="entry name" value="ClpP/crotonase-like_dom_sf"/>
</dbReference>
<dbReference type="GO" id="GO:0005739">
    <property type="term" value="C:mitochondrion"/>
    <property type="evidence" value="ECO:0007669"/>
    <property type="project" value="TreeGrafter"/>
</dbReference>
<dbReference type="CDD" id="cd06558">
    <property type="entry name" value="crotonase-like"/>
    <property type="match status" value="1"/>
</dbReference>
<dbReference type="OrthoDB" id="410701at2759"/>
<dbReference type="PANTHER" id="PTHR11941">
    <property type="entry name" value="ENOYL-COA HYDRATASE-RELATED"/>
    <property type="match status" value="1"/>
</dbReference>
<name>A0A9P6Q378_9FUNG</name>
<reference evidence="1" key="1">
    <citation type="journal article" date="2020" name="Fungal Divers.">
        <title>Resolving the Mortierellaceae phylogeny through synthesis of multi-gene phylogenetics and phylogenomics.</title>
        <authorList>
            <person name="Vandepol N."/>
            <person name="Liber J."/>
            <person name="Desiro A."/>
            <person name="Na H."/>
            <person name="Kennedy M."/>
            <person name="Barry K."/>
            <person name="Grigoriev I.V."/>
            <person name="Miller A.N."/>
            <person name="O'Donnell K."/>
            <person name="Stajich J.E."/>
            <person name="Bonito G."/>
        </authorList>
    </citation>
    <scope>NUCLEOTIDE SEQUENCE</scope>
    <source>
        <strain evidence="1">BC1065</strain>
    </source>
</reference>
<dbReference type="GO" id="GO:0006635">
    <property type="term" value="P:fatty acid beta-oxidation"/>
    <property type="evidence" value="ECO:0007669"/>
    <property type="project" value="TreeGrafter"/>
</dbReference>
<keyword evidence="1" id="KW-0413">Isomerase</keyword>
<comment type="caution">
    <text evidence="1">The sequence shown here is derived from an EMBL/GenBank/DDBJ whole genome shotgun (WGS) entry which is preliminary data.</text>
</comment>
<sequence>MMHHLRHRLIPSAQSVIARQCTTQLFSRTATPAVLLSARAYSSRPTSSFSIHKDEQHPNVVVLTLHQSAFSYETAKEMVEKWKSIEKDESVRAVLLKSDLKSIFCAGIDFKEFMQGKEHFAQYWSTIRDVFEVMYGSRLNSASAIHGHALGLGCVLAMACQDRFMIHQLAGQKKGPTIGLNEVAVGVPVPEWLSHLFMLQTSQRAAEKCLPVGAILNTQQAAEIGLVDAVPGCEDQQQLDRFVIEHLAKRSKSPKIAQRETMKNVRGQFLETFRQSREKDLTSIVKYVHEEEAQAILKAAQAALVNKSKPKA</sequence>
<gene>
    <name evidence="1" type="primary">ECI1_2</name>
    <name evidence="1" type="ORF">DFQ27_003947</name>
</gene>
<evidence type="ECO:0000313" key="1">
    <source>
        <dbReference type="EMBL" id="KAG0259663.1"/>
    </source>
</evidence>
<accession>A0A9P6Q378</accession>
<proteinExistence type="predicted"/>
<keyword evidence="2" id="KW-1185">Reference proteome</keyword>
<dbReference type="PANTHER" id="PTHR11941:SF45">
    <property type="entry name" value="ENOYL-COA DELTA ISOMERASE 1, MITOCHONDRIAL"/>
    <property type="match status" value="1"/>
</dbReference>